<keyword evidence="1" id="KW-0812">Transmembrane</keyword>
<accession>A0A9Q0H6D3</accession>
<comment type="caution">
    <text evidence="2">The sequence shown here is derived from an EMBL/GenBank/DDBJ whole genome shotgun (WGS) entry which is preliminary data.</text>
</comment>
<keyword evidence="1" id="KW-1133">Transmembrane helix</keyword>
<evidence type="ECO:0000313" key="3">
    <source>
        <dbReference type="Proteomes" id="UP001141806"/>
    </source>
</evidence>
<dbReference type="EMBL" id="JAMYWD010000010">
    <property type="protein sequence ID" value="KAJ4959153.1"/>
    <property type="molecule type" value="Genomic_DNA"/>
</dbReference>
<evidence type="ECO:0000313" key="2">
    <source>
        <dbReference type="EMBL" id="KAJ4959153.1"/>
    </source>
</evidence>
<evidence type="ECO:0000256" key="1">
    <source>
        <dbReference type="SAM" id="Phobius"/>
    </source>
</evidence>
<gene>
    <name evidence="2" type="ORF">NE237_026264</name>
</gene>
<dbReference type="AlphaFoldDB" id="A0A9Q0H6D3"/>
<organism evidence="2 3">
    <name type="scientific">Protea cynaroides</name>
    <dbReference type="NCBI Taxonomy" id="273540"/>
    <lineage>
        <taxon>Eukaryota</taxon>
        <taxon>Viridiplantae</taxon>
        <taxon>Streptophyta</taxon>
        <taxon>Embryophyta</taxon>
        <taxon>Tracheophyta</taxon>
        <taxon>Spermatophyta</taxon>
        <taxon>Magnoliopsida</taxon>
        <taxon>Proteales</taxon>
        <taxon>Proteaceae</taxon>
        <taxon>Protea</taxon>
    </lineage>
</organism>
<keyword evidence="3" id="KW-1185">Reference proteome</keyword>
<dbReference type="Proteomes" id="UP001141806">
    <property type="component" value="Unassembled WGS sequence"/>
</dbReference>
<reference evidence="2" key="1">
    <citation type="journal article" date="2023" name="Plant J.">
        <title>The genome of the king protea, Protea cynaroides.</title>
        <authorList>
            <person name="Chang J."/>
            <person name="Duong T.A."/>
            <person name="Schoeman C."/>
            <person name="Ma X."/>
            <person name="Roodt D."/>
            <person name="Barker N."/>
            <person name="Li Z."/>
            <person name="Van de Peer Y."/>
            <person name="Mizrachi E."/>
        </authorList>
    </citation>
    <scope>NUCLEOTIDE SEQUENCE</scope>
    <source>
        <tissue evidence="2">Young leaves</tissue>
    </source>
</reference>
<name>A0A9Q0H6D3_9MAGN</name>
<sequence>MAISQTILFVGGFCWIDCFQVPSNQPPLHLLCSRNRTKLSIFAQHFKVFIGSIAVYPNPLVQGFFFFWIFVDFELYVFSLVSLCVCVCLLILYQYPNPFIWFPRFL</sequence>
<keyword evidence="1" id="KW-0472">Membrane</keyword>
<feature type="transmembrane region" description="Helical" evidence="1">
    <location>
        <begin position="76"/>
        <end position="95"/>
    </location>
</feature>
<proteinExistence type="predicted"/>
<feature type="transmembrane region" description="Helical" evidence="1">
    <location>
        <begin position="48"/>
        <end position="70"/>
    </location>
</feature>
<protein>
    <submittedName>
        <fullName evidence="2">Uncharacterized protein</fullName>
    </submittedName>
</protein>